<proteinExistence type="predicted"/>
<accession>A0AAU6PXE8</accession>
<organism evidence="1">
    <name type="scientific">Ligamenvirales sp</name>
    <dbReference type="NCBI Taxonomy" id="2832923"/>
    <lineage>
        <taxon>Viruses</taxon>
        <taxon>Adnaviria</taxon>
        <taxon>Zilligvirae</taxon>
        <taxon>Taleaviricota</taxon>
        <taxon>Tokiviricetes</taxon>
        <taxon>Ligamenvirales</taxon>
    </lineage>
</organism>
<protein>
    <submittedName>
        <fullName evidence="1">Uncharacterized protein</fullName>
    </submittedName>
</protein>
<reference evidence="1" key="2">
    <citation type="submission" date="2024-03" db="EMBL/GenBank/DDBJ databases">
        <authorList>
            <person name="Roux S."/>
            <person name="Duan C."/>
        </authorList>
    </citation>
    <scope>NUCLEOTIDE SEQUENCE</scope>
    <source>
        <strain evidence="1">Chiyou-1</strain>
    </source>
</reference>
<dbReference type="EMBL" id="PP467602">
    <property type="protein sequence ID" value="WYC14537.1"/>
    <property type="molecule type" value="Genomic_DNA"/>
</dbReference>
<evidence type="ECO:0000313" key="1">
    <source>
        <dbReference type="EMBL" id="WYC14537.1"/>
    </source>
</evidence>
<sequence>MEMCPDFPRVEVGVVETVPAARDHLFIPEVDVDDTGVSLDVNGFLHCIKVPADYQPVKFNLDRPVTDSEYSVVYPGVAKVISRIARTLYLKAPSGQRTKAVVEVLKL</sequence>
<name>A0AAU6PXE8_9VIRU</name>
<reference evidence="1" key="1">
    <citation type="journal article" date="2023" name="ISME Commun">
        <title>Diversity of Bathyarchaeia viruses in metagenomes and virus-encoded CRISPR system components.</title>
        <authorList>
            <person name="Duan C."/>
            <person name="Liu Y."/>
            <person name="Liu Y."/>
            <person name="Liu L."/>
            <person name="Cai M."/>
            <person name="Zhang R."/>
            <person name="Zeng Q."/>
            <person name="Koonin E.V."/>
            <person name="Krupovic M."/>
            <person name="Li M."/>
        </authorList>
    </citation>
    <scope>NUCLEOTIDE SEQUENCE</scope>
    <source>
        <strain evidence="1">Chiyou-1</strain>
    </source>
</reference>